<dbReference type="Gene3D" id="2.60.40.10">
    <property type="entry name" value="Immunoglobulins"/>
    <property type="match status" value="1"/>
</dbReference>
<dbReference type="InterPro" id="IPR006103">
    <property type="entry name" value="Glyco_hydro_2_cat"/>
</dbReference>
<sequence length="763" mass="86530">MFWSNIGSFAGLCSLVIDIASAQTKYEVQKPPLDTDWTYKVGTNPWPEHPRPQLKRDAWKSLNGIWTWSGDGDLGNPPPAGPLDREVLVPACIESALSGLQILDQREFWYQKSFEVPNTWKNQTVLLHFEAVDYNSTIFVNGKEKTTHVGGYDRFTVDVTDDVEFGDSNELLVFVNDPTDDQVIPIGKQTLRPSHIFYRSCSGIWQQVWLEAVPKDYITDLDLAAGADGQVTVTVHTLQKAGKSAKVVIKGNDGSNLASHEGTTDEEFAFTAKSPKLWWPDSPTLYNITVTLHSGDKVHSYTGFRTISKGKVENVTRPLLNGEFVFQFGILDQGFWPDGLYTPPNREAMVSDLKLLKKFGFNMVRKHIKYEPHLFYQACDELGLLVIQDMPSLPADGNRKPNDAEQAEFERQLEILVNQHKSYTSIVTWVIYNEGWGQRDGSPEKDLTLLVRKLDKSRLINSVSGWNDHGAGDFHDNHNYASPQCGTPFYSQPKTPYDPERIGIAGEYGGIGHNVSIEHLWNVKQAIDSIPETYEINKDLNSYNYRSGVLFRDIREQTQRFACSGAVYTQTSDVEGEVNGLITYDRRFVRPDVEKWQSEIANEIVQVNGMVCRGFWCLKLLQVTRLFNVASERHRHWPPAELQKRPTTDKERRLTTESVISSNSCNKNMADDEELKTHASNPDTEDDWEIVSKEDAKPDGLEKNEKKELIHEKDPEKSEEISAAEEKSELARAKWAGMQPQRGGVYPDREVKTPSYPQFTGNW</sequence>
<comment type="caution">
    <text evidence="9">The sequence shown here is derived from an EMBL/GenBank/DDBJ whole genome shotgun (WGS) entry which is preliminary data.</text>
</comment>
<evidence type="ECO:0000313" key="10">
    <source>
        <dbReference type="Proteomes" id="UP000730481"/>
    </source>
</evidence>
<dbReference type="GO" id="GO:0004553">
    <property type="term" value="F:hydrolase activity, hydrolyzing O-glycosyl compounds"/>
    <property type="evidence" value="ECO:0007669"/>
    <property type="project" value="InterPro"/>
</dbReference>
<feature type="signal peptide" evidence="5">
    <location>
        <begin position="1"/>
        <end position="22"/>
    </location>
</feature>
<dbReference type="InterPro" id="IPR036156">
    <property type="entry name" value="Beta-gal/glucu_dom_sf"/>
</dbReference>
<dbReference type="InterPro" id="IPR013783">
    <property type="entry name" value="Ig-like_fold"/>
</dbReference>
<dbReference type="InterPro" id="IPR008979">
    <property type="entry name" value="Galactose-bd-like_sf"/>
</dbReference>
<dbReference type="Gene3D" id="2.60.120.260">
    <property type="entry name" value="Galactose-binding domain-like"/>
    <property type="match status" value="1"/>
</dbReference>
<dbReference type="InterPro" id="IPR006102">
    <property type="entry name" value="Ig-like_GH2"/>
</dbReference>
<dbReference type="GO" id="GO:0005975">
    <property type="term" value="P:carbohydrate metabolic process"/>
    <property type="evidence" value="ECO:0007669"/>
    <property type="project" value="InterPro"/>
</dbReference>
<comment type="similarity">
    <text evidence="1">Belongs to the glycosyl hydrolase 2 family.</text>
</comment>
<dbReference type="PANTHER" id="PTHR42732:SF2">
    <property type="entry name" value="BETA-MANNOSIDASE"/>
    <property type="match status" value="1"/>
</dbReference>
<feature type="compositionally biased region" description="Basic and acidic residues" evidence="4">
    <location>
        <begin position="642"/>
        <end position="655"/>
    </location>
</feature>
<evidence type="ECO:0000256" key="1">
    <source>
        <dbReference type="ARBA" id="ARBA00007401"/>
    </source>
</evidence>
<feature type="chain" id="PRO_5040256424" evidence="5">
    <location>
        <begin position="23"/>
        <end position="763"/>
    </location>
</feature>
<dbReference type="InterPro" id="IPR054593">
    <property type="entry name" value="Beta-mannosidase-like_N2"/>
</dbReference>
<keyword evidence="3" id="KW-0326">Glycosidase</keyword>
<dbReference type="Gene3D" id="3.20.20.80">
    <property type="entry name" value="Glycosidases"/>
    <property type="match status" value="1"/>
</dbReference>
<dbReference type="SUPFAM" id="SSF49303">
    <property type="entry name" value="beta-Galactosidase/glucuronidase domain"/>
    <property type="match status" value="1"/>
</dbReference>
<organism evidence="9 10">
    <name type="scientific">Fusarium beomiforme</name>
    <dbReference type="NCBI Taxonomy" id="44412"/>
    <lineage>
        <taxon>Eukaryota</taxon>
        <taxon>Fungi</taxon>
        <taxon>Dikarya</taxon>
        <taxon>Ascomycota</taxon>
        <taxon>Pezizomycotina</taxon>
        <taxon>Sordariomycetes</taxon>
        <taxon>Hypocreomycetidae</taxon>
        <taxon>Hypocreales</taxon>
        <taxon>Nectriaceae</taxon>
        <taxon>Fusarium</taxon>
        <taxon>Fusarium burgessii species complex</taxon>
    </lineage>
</organism>
<dbReference type="SUPFAM" id="SSF49785">
    <property type="entry name" value="Galactose-binding domain-like"/>
    <property type="match status" value="1"/>
</dbReference>
<evidence type="ECO:0000313" key="9">
    <source>
        <dbReference type="EMBL" id="KAF4345045.1"/>
    </source>
</evidence>
<dbReference type="Pfam" id="PF22666">
    <property type="entry name" value="Glyco_hydro_2_N2"/>
    <property type="match status" value="1"/>
</dbReference>
<feature type="domain" description="Glycoside hydrolase family 2 immunoglobulin-like beta-sandwich" evidence="6">
    <location>
        <begin position="219"/>
        <end position="305"/>
    </location>
</feature>
<evidence type="ECO:0000259" key="7">
    <source>
        <dbReference type="Pfam" id="PF02836"/>
    </source>
</evidence>
<evidence type="ECO:0000256" key="5">
    <source>
        <dbReference type="SAM" id="SignalP"/>
    </source>
</evidence>
<dbReference type="AlphaFoldDB" id="A0A9P5AU54"/>
<dbReference type="Proteomes" id="UP000730481">
    <property type="component" value="Unassembled WGS sequence"/>
</dbReference>
<dbReference type="PANTHER" id="PTHR42732">
    <property type="entry name" value="BETA-GALACTOSIDASE"/>
    <property type="match status" value="1"/>
</dbReference>
<feature type="compositionally biased region" description="Polar residues" evidence="4">
    <location>
        <begin position="656"/>
        <end position="667"/>
    </location>
</feature>
<dbReference type="Pfam" id="PF00703">
    <property type="entry name" value="Glyco_hydro_2"/>
    <property type="match status" value="1"/>
</dbReference>
<dbReference type="SUPFAM" id="SSF51445">
    <property type="entry name" value="(Trans)glycosidases"/>
    <property type="match status" value="1"/>
</dbReference>
<evidence type="ECO:0000256" key="4">
    <source>
        <dbReference type="SAM" id="MobiDB-lite"/>
    </source>
</evidence>
<evidence type="ECO:0000259" key="6">
    <source>
        <dbReference type="Pfam" id="PF00703"/>
    </source>
</evidence>
<proteinExistence type="inferred from homology"/>
<dbReference type="InterPro" id="IPR017853">
    <property type="entry name" value="GH"/>
</dbReference>
<evidence type="ECO:0000259" key="8">
    <source>
        <dbReference type="Pfam" id="PF22666"/>
    </source>
</evidence>
<feature type="domain" description="Glycoside hydrolase family 2 catalytic" evidence="7">
    <location>
        <begin position="347"/>
        <end position="468"/>
    </location>
</feature>
<reference evidence="9" key="1">
    <citation type="journal article" date="2017" name="Mycologia">
        <title>Fusarium algeriense, sp. nov., a novel toxigenic crown rot pathogen of durum wheat from Algeria is nested in the Fusarium burgessii species complex.</title>
        <authorList>
            <person name="Laraba I."/>
            <person name="Keddad A."/>
            <person name="Boureghda H."/>
            <person name="Abdallah N."/>
            <person name="Vaughan M.M."/>
            <person name="Proctor R.H."/>
            <person name="Busman M."/>
            <person name="O'Donnell K."/>
        </authorList>
    </citation>
    <scope>NUCLEOTIDE SEQUENCE</scope>
    <source>
        <strain evidence="9">NRRL 25174</strain>
    </source>
</reference>
<feature type="domain" description="Beta-mannosidase-like galactose-binding" evidence="8">
    <location>
        <begin position="99"/>
        <end position="178"/>
    </location>
</feature>
<name>A0A9P5AU54_9HYPO</name>
<dbReference type="InterPro" id="IPR051913">
    <property type="entry name" value="GH2_Domain-Containing"/>
</dbReference>
<evidence type="ECO:0000256" key="3">
    <source>
        <dbReference type="ARBA" id="ARBA00023295"/>
    </source>
</evidence>
<reference evidence="9" key="2">
    <citation type="submission" date="2020-02" db="EMBL/GenBank/DDBJ databases">
        <title>Identification and distribution of gene clusters putatively required for synthesis of sphingolipid metabolism inhibitors in phylogenetically diverse species of the filamentous fungus Fusarium.</title>
        <authorList>
            <person name="Kim H.-S."/>
            <person name="Busman M."/>
            <person name="Brown D.W."/>
            <person name="Divon H."/>
            <person name="Uhlig S."/>
            <person name="Proctor R.H."/>
        </authorList>
    </citation>
    <scope>NUCLEOTIDE SEQUENCE</scope>
    <source>
        <strain evidence="9">NRRL 25174</strain>
    </source>
</reference>
<dbReference type="Pfam" id="PF02836">
    <property type="entry name" value="Glyco_hydro_2_C"/>
    <property type="match status" value="1"/>
</dbReference>
<gene>
    <name evidence="9" type="ORF">FBEOM_919</name>
</gene>
<keyword evidence="2" id="KW-0378">Hydrolase</keyword>
<protein>
    <submittedName>
        <fullName evidence="9">Beta-galactosidase</fullName>
    </submittedName>
</protein>
<keyword evidence="5" id="KW-0732">Signal</keyword>
<dbReference type="OrthoDB" id="408320at2759"/>
<evidence type="ECO:0000256" key="2">
    <source>
        <dbReference type="ARBA" id="ARBA00022801"/>
    </source>
</evidence>
<accession>A0A9P5AU54</accession>
<keyword evidence="10" id="KW-1185">Reference proteome</keyword>
<feature type="region of interest" description="Disordered" evidence="4">
    <location>
        <begin position="638"/>
        <end position="763"/>
    </location>
</feature>
<dbReference type="EMBL" id="PVQB02000034">
    <property type="protein sequence ID" value="KAF4345045.1"/>
    <property type="molecule type" value="Genomic_DNA"/>
</dbReference>
<feature type="compositionally biased region" description="Basic and acidic residues" evidence="4">
    <location>
        <begin position="690"/>
        <end position="732"/>
    </location>
</feature>